<reference evidence="5 6" key="1">
    <citation type="submission" date="2020-10" db="EMBL/GenBank/DDBJ databases">
        <title>Degradation of 1,4-Dioxane by Xanthobacter sp. YN2, via a Novel Group-2 Soluble Di-Iron Monooxygenase.</title>
        <authorList>
            <person name="Ma F."/>
            <person name="Wang Y."/>
            <person name="Yang J."/>
            <person name="Guo H."/>
            <person name="Su D."/>
            <person name="Yu L."/>
        </authorList>
    </citation>
    <scope>NUCLEOTIDE SEQUENCE [LARGE SCALE GENOMIC DNA]</scope>
    <source>
        <strain evidence="5 6">YN2</strain>
    </source>
</reference>
<evidence type="ECO:0000256" key="1">
    <source>
        <dbReference type="ARBA" id="ARBA00022448"/>
    </source>
</evidence>
<evidence type="ECO:0000313" key="6">
    <source>
        <dbReference type="Proteomes" id="UP000596427"/>
    </source>
</evidence>
<dbReference type="InterPro" id="IPR003439">
    <property type="entry name" value="ABC_transporter-like_ATP-bd"/>
</dbReference>
<accession>A0A974SGS2</accession>
<proteinExistence type="predicted"/>
<dbReference type="EMBL" id="CP063362">
    <property type="protein sequence ID" value="QRG05561.1"/>
    <property type="molecule type" value="Genomic_DNA"/>
</dbReference>
<dbReference type="PANTHER" id="PTHR45772:SF9">
    <property type="entry name" value="CONSERVED COMPONENT OF ABC TRANSPORTER FOR NATURAL AMINO ACIDS"/>
    <property type="match status" value="1"/>
</dbReference>
<keyword evidence="2" id="KW-0547">Nucleotide-binding</keyword>
<dbReference type="InterPro" id="IPR032823">
    <property type="entry name" value="BCA_ABC_TP_C"/>
</dbReference>
<organism evidence="5 6">
    <name type="scientific">Xanthobacter dioxanivorans</name>
    <dbReference type="NCBI Taxonomy" id="2528964"/>
    <lineage>
        <taxon>Bacteria</taxon>
        <taxon>Pseudomonadati</taxon>
        <taxon>Pseudomonadota</taxon>
        <taxon>Alphaproteobacteria</taxon>
        <taxon>Hyphomicrobiales</taxon>
        <taxon>Xanthobacteraceae</taxon>
        <taxon>Xanthobacter</taxon>
    </lineage>
</organism>
<dbReference type="InterPro" id="IPR027417">
    <property type="entry name" value="P-loop_NTPase"/>
</dbReference>
<dbReference type="Gene3D" id="3.40.50.300">
    <property type="entry name" value="P-loop containing nucleotide triphosphate hydrolases"/>
    <property type="match status" value="1"/>
</dbReference>
<evidence type="ECO:0000256" key="2">
    <source>
        <dbReference type="ARBA" id="ARBA00022741"/>
    </source>
</evidence>
<dbReference type="GO" id="GO:0005524">
    <property type="term" value="F:ATP binding"/>
    <property type="evidence" value="ECO:0007669"/>
    <property type="project" value="UniProtKB-KW"/>
</dbReference>
<dbReference type="AlphaFoldDB" id="A0A974SGS2"/>
<keyword evidence="1" id="KW-0813">Transport</keyword>
<name>A0A974SGS2_9HYPH</name>
<dbReference type="CDD" id="cd03219">
    <property type="entry name" value="ABC_Mj1267_LivG_branched"/>
    <property type="match status" value="1"/>
</dbReference>
<dbReference type="GO" id="GO:0005886">
    <property type="term" value="C:plasma membrane"/>
    <property type="evidence" value="ECO:0007669"/>
    <property type="project" value="TreeGrafter"/>
</dbReference>
<dbReference type="InterPro" id="IPR051120">
    <property type="entry name" value="ABC_AA/LPS_Transport"/>
</dbReference>
<dbReference type="SUPFAM" id="SSF52540">
    <property type="entry name" value="P-loop containing nucleoside triphosphate hydrolases"/>
    <property type="match status" value="1"/>
</dbReference>
<dbReference type="KEGG" id="xdi:EZH22_21210"/>
<dbReference type="Proteomes" id="UP000596427">
    <property type="component" value="Chromosome"/>
</dbReference>
<keyword evidence="3 5" id="KW-0067">ATP-binding</keyword>
<dbReference type="PROSITE" id="PS50893">
    <property type="entry name" value="ABC_TRANSPORTER_2"/>
    <property type="match status" value="1"/>
</dbReference>
<evidence type="ECO:0000256" key="3">
    <source>
        <dbReference type="ARBA" id="ARBA00022840"/>
    </source>
</evidence>
<dbReference type="FunFam" id="3.40.50.300:FF:000421">
    <property type="entry name" value="Branched-chain amino acid ABC transporter ATP-binding protein"/>
    <property type="match status" value="1"/>
</dbReference>
<protein>
    <submittedName>
        <fullName evidence="5">ABC transporter ATP-binding protein</fullName>
    </submittedName>
</protein>
<sequence length="258" mass="27560">MLEVKNISVRFGGLMALNDASFQVGRGTVHALIGPNGAGKTTMFNVISGVQRPDAGRILVGGADITKLPLHRRASCGMARTFQNIRLFSGMNVIENVMCGMHPTLFANPVLSILGIGKGRAEERRCHGRCLEILALVGLADVAYSPVTALSYGHQRRVEIARALASDPALLLLDEPAAGMNPSETRDLARLLVTLRQGGLTLVVVEHDLHFVMKLSDKITVLNFGRVLADGAPLAVRNDPRVIDAYLGSSAASMKESA</sequence>
<gene>
    <name evidence="5" type="ORF">EZH22_21210</name>
</gene>
<feature type="domain" description="ABC transporter" evidence="4">
    <location>
        <begin position="2"/>
        <end position="249"/>
    </location>
</feature>
<dbReference type="GO" id="GO:0016887">
    <property type="term" value="F:ATP hydrolysis activity"/>
    <property type="evidence" value="ECO:0007669"/>
    <property type="project" value="InterPro"/>
</dbReference>
<evidence type="ECO:0000313" key="5">
    <source>
        <dbReference type="EMBL" id="QRG05561.1"/>
    </source>
</evidence>
<dbReference type="RefSeq" id="WP_203192427.1">
    <property type="nucleotide sequence ID" value="NZ_CP063362.1"/>
</dbReference>
<dbReference type="Pfam" id="PF12399">
    <property type="entry name" value="BCA_ABC_TP_C"/>
    <property type="match status" value="1"/>
</dbReference>
<dbReference type="SMART" id="SM00382">
    <property type="entry name" value="AAA"/>
    <property type="match status" value="1"/>
</dbReference>
<dbReference type="PANTHER" id="PTHR45772">
    <property type="entry name" value="CONSERVED COMPONENT OF ABC TRANSPORTER FOR NATURAL AMINO ACIDS-RELATED"/>
    <property type="match status" value="1"/>
</dbReference>
<keyword evidence="6" id="KW-1185">Reference proteome</keyword>
<dbReference type="InterPro" id="IPR003593">
    <property type="entry name" value="AAA+_ATPase"/>
</dbReference>
<dbReference type="Pfam" id="PF00005">
    <property type="entry name" value="ABC_tran"/>
    <property type="match status" value="1"/>
</dbReference>
<evidence type="ECO:0000259" key="4">
    <source>
        <dbReference type="PROSITE" id="PS50893"/>
    </source>
</evidence>